<dbReference type="EMBL" id="UOFG01000162">
    <property type="protein sequence ID" value="VAW62024.1"/>
    <property type="molecule type" value="Genomic_DNA"/>
</dbReference>
<reference evidence="1" key="1">
    <citation type="submission" date="2018-06" db="EMBL/GenBank/DDBJ databases">
        <authorList>
            <person name="Zhirakovskaya E."/>
        </authorList>
    </citation>
    <scope>NUCLEOTIDE SEQUENCE</scope>
</reference>
<sequence length="141" mass="15824">MPVILLTVGAPTRGTPEESRTERNAVNHDLNIFVADIDSKNKRKMSQEEFDFIDASMKRYDNPGTDTDSNFSSGLVQMLEMYDVSFSCDRAKKLWTFDLGLKDINQIDSQLTMDGEGKVTQIFKITSVSPAQMAYPDDPST</sequence>
<evidence type="ECO:0000313" key="1">
    <source>
        <dbReference type="EMBL" id="VAW62024.1"/>
    </source>
</evidence>
<accession>A0A3B0Y0J5</accession>
<proteinExistence type="predicted"/>
<gene>
    <name evidence="1" type="ORF">MNBD_GAMMA11-3305</name>
</gene>
<protein>
    <submittedName>
        <fullName evidence="1">Uncharacterized protein</fullName>
    </submittedName>
</protein>
<name>A0A3B0Y0J5_9ZZZZ</name>
<dbReference type="AlphaFoldDB" id="A0A3B0Y0J5"/>
<organism evidence="1">
    <name type="scientific">hydrothermal vent metagenome</name>
    <dbReference type="NCBI Taxonomy" id="652676"/>
    <lineage>
        <taxon>unclassified sequences</taxon>
        <taxon>metagenomes</taxon>
        <taxon>ecological metagenomes</taxon>
    </lineage>
</organism>